<dbReference type="InterPro" id="IPR029526">
    <property type="entry name" value="PGBD"/>
</dbReference>
<dbReference type="PANTHER" id="PTHR46599">
    <property type="entry name" value="PIGGYBAC TRANSPOSABLE ELEMENT-DERIVED PROTEIN 4"/>
    <property type="match status" value="1"/>
</dbReference>
<sequence length="213" mass="25242">MLVISAWDRNEESSIIFCWLFYFLTITLQAEEKKVSATGTIRSDRKYFPTKLKKGEELERGDYRYLTSNGVSVIKWMDKKEVFIASNYFDPAVENEVSRRDKDGNRKQISCPLAIVQYNKYMGRVDLSDQKIKYYTIDRKSKRNWMRIFFHFLGMSLVNSFIYYKNLSNSNITTVEYISSISTALISNYFSRKRIERPLAISNHKKVRIEKEH</sequence>
<feature type="chain" id="PRO_5032866380" description="PiggyBac transposable element-derived protein domain-containing protein" evidence="2">
    <location>
        <begin position="31"/>
        <end position="213"/>
    </location>
</feature>
<gene>
    <name evidence="4" type="ORF">WKI299_LOCUS13878</name>
</gene>
<keyword evidence="1" id="KW-0812">Transmembrane</keyword>
<evidence type="ECO:0000313" key="5">
    <source>
        <dbReference type="Proteomes" id="UP000663856"/>
    </source>
</evidence>
<dbReference type="Proteomes" id="UP000663856">
    <property type="component" value="Unassembled WGS sequence"/>
</dbReference>
<evidence type="ECO:0000259" key="3">
    <source>
        <dbReference type="Pfam" id="PF13843"/>
    </source>
</evidence>
<dbReference type="EMBL" id="CAJNRF010005257">
    <property type="protein sequence ID" value="CAF2069383.1"/>
    <property type="molecule type" value="Genomic_DNA"/>
</dbReference>
<keyword evidence="1" id="KW-1133">Transmembrane helix</keyword>
<evidence type="ECO:0000256" key="1">
    <source>
        <dbReference type="SAM" id="Phobius"/>
    </source>
</evidence>
<dbReference type="AlphaFoldDB" id="A0A816R2N1"/>
<evidence type="ECO:0000313" key="4">
    <source>
        <dbReference type="EMBL" id="CAF2069383.1"/>
    </source>
</evidence>
<evidence type="ECO:0000256" key="2">
    <source>
        <dbReference type="SAM" id="SignalP"/>
    </source>
</evidence>
<protein>
    <recommendedName>
        <fullName evidence="3">PiggyBac transposable element-derived protein domain-containing protein</fullName>
    </recommendedName>
</protein>
<dbReference type="PANTHER" id="PTHR46599:SF3">
    <property type="entry name" value="PIGGYBAC TRANSPOSABLE ELEMENT-DERIVED PROTEIN 4"/>
    <property type="match status" value="1"/>
</dbReference>
<feature type="transmembrane region" description="Helical" evidence="1">
    <location>
        <begin position="145"/>
        <end position="164"/>
    </location>
</feature>
<keyword evidence="2" id="KW-0732">Signal</keyword>
<accession>A0A816R2N1</accession>
<reference evidence="4" key="1">
    <citation type="submission" date="2021-02" db="EMBL/GenBank/DDBJ databases">
        <authorList>
            <person name="Nowell W R."/>
        </authorList>
    </citation>
    <scope>NUCLEOTIDE SEQUENCE</scope>
</reference>
<proteinExistence type="predicted"/>
<feature type="domain" description="PiggyBac transposable element-derived protein" evidence="3">
    <location>
        <begin position="24"/>
        <end position="161"/>
    </location>
</feature>
<keyword evidence="1" id="KW-0472">Membrane</keyword>
<feature type="transmembrane region" description="Helical" evidence="1">
    <location>
        <begin position="170"/>
        <end position="190"/>
    </location>
</feature>
<feature type="signal peptide" evidence="2">
    <location>
        <begin position="1"/>
        <end position="30"/>
    </location>
</feature>
<name>A0A816R2N1_9BILA</name>
<dbReference type="Pfam" id="PF13843">
    <property type="entry name" value="DDE_Tnp_1_7"/>
    <property type="match status" value="1"/>
</dbReference>
<organism evidence="4 5">
    <name type="scientific">Rotaria magnacalcarata</name>
    <dbReference type="NCBI Taxonomy" id="392030"/>
    <lineage>
        <taxon>Eukaryota</taxon>
        <taxon>Metazoa</taxon>
        <taxon>Spiralia</taxon>
        <taxon>Gnathifera</taxon>
        <taxon>Rotifera</taxon>
        <taxon>Eurotatoria</taxon>
        <taxon>Bdelloidea</taxon>
        <taxon>Philodinida</taxon>
        <taxon>Philodinidae</taxon>
        <taxon>Rotaria</taxon>
    </lineage>
</organism>
<comment type="caution">
    <text evidence="4">The sequence shown here is derived from an EMBL/GenBank/DDBJ whole genome shotgun (WGS) entry which is preliminary data.</text>
</comment>